<accession>A0A2A7MDL1</accession>
<keyword evidence="1" id="KW-0472">Membrane</keyword>
<name>A0A2A7MDL1_9CLOT</name>
<evidence type="ECO:0000313" key="4">
    <source>
        <dbReference type="Proteomes" id="UP000220840"/>
    </source>
</evidence>
<feature type="transmembrane region" description="Helical" evidence="1">
    <location>
        <begin position="45"/>
        <end position="65"/>
    </location>
</feature>
<sequence length="153" mass="17545">MKNLIKYTPKVEKRTLLLIAGIVWGFAGFRVLTSGLGDVKINNGNWIISIASGSIVFYMFFKFIFSKMFKKHTRRIINSSLEKHCVFSFFDFKSYFIMSFMIFLGITVRNIGVFNPVYVGDFYMGLGLALFMAGVLFLLSSIKFTDTKLKYSN</sequence>
<evidence type="ECO:0000313" key="3">
    <source>
        <dbReference type="EMBL" id="PEG29932.1"/>
    </source>
</evidence>
<keyword evidence="1" id="KW-0812">Transmembrane</keyword>
<feature type="transmembrane region" description="Helical" evidence="1">
    <location>
        <begin position="15"/>
        <end position="33"/>
    </location>
</feature>
<reference evidence="2" key="2">
    <citation type="submission" date="2022-10" db="EMBL/GenBank/DDBJ databases">
        <authorList>
            <person name="Aires J."/>
            <person name="Mesa V."/>
        </authorList>
    </citation>
    <scope>NUCLEOTIDE SEQUENCE</scope>
    <source>
        <strain evidence="2">Clostridium neonatale JD116</strain>
    </source>
</reference>
<dbReference type="Proteomes" id="UP001189143">
    <property type="component" value="Unassembled WGS sequence"/>
</dbReference>
<gene>
    <name evidence="2" type="ORF">CNEO2_70111</name>
    <name evidence="3" type="ORF">CQ394_14895</name>
</gene>
<evidence type="ECO:0000313" key="2">
    <source>
        <dbReference type="EMBL" id="CAI3687451.1"/>
    </source>
</evidence>
<dbReference type="EMBL" id="CAMTCP010000281">
    <property type="protein sequence ID" value="CAI3687451.1"/>
    <property type="molecule type" value="Genomic_DNA"/>
</dbReference>
<dbReference type="EMBL" id="PDCJ01000002">
    <property type="protein sequence ID" value="PEG29932.1"/>
    <property type="molecule type" value="Genomic_DNA"/>
</dbReference>
<protein>
    <submittedName>
        <fullName evidence="2">Membrane protein</fullName>
    </submittedName>
</protein>
<organism evidence="3 4">
    <name type="scientific">Clostridium neonatale</name>
    <dbReference type="NCBI Taxonomy" id="137838"/>
    <lineage>
        <taxon>Bacteria</taxon>
        <taxon>Bacillati</taxon>
        <taxon>Bacillota</taxon>
        <taxon>Clostridia</taxon>
        <taxon>Eubacteriales</taxon>
        <taxon>Clostridiaceae</taxon>
        <taxon>Clostridium</taxon>
    </lineage>
</organism>
<feature type="transmembrane region" description="Helical" evidence="1">
    <location>
        <begin position="122"/>
        <end position="142"/>
    </location>
</feature>
<proteinExistence type="predicted"/>
<reference evidence="3 4" key="1">
    <citation type="submission" date="2017-10" db="EMBL/GenBank/DDBJ databases">
        <title>Effective Description of Clostridium neonatale sp. nov. linked to necrotizing enterocolitis in neonates and a clarification of species assignable to the genus Clostridium (Prazmowski 1880) emend. Lawson and Rainey 2016.</title>
        <authorList>
            <person name="Bernard K."/>
            <person name="Burdz T."/>
            <person name="Wiebe D."/>
            <person name="Balcewich B."/>
            <person name="Alfa M."/>
            <person name="Bernier A.-M."/>
        </authorList>
    </citation>
    <scope>NUCLEOTIDE SEQUENCE [LARGE SCALE GENOMIC DNA]</scope>
    <source>
        <strain evidence="3 4">LCDC99A005</strain>
    </source>
</reference>
<dbReference type="Proteomes" id="UP000220840">
    <property type="component" value="Unassembled WGS sequence"/>
</dbReference>
<comment type="caution">
    <text evidence="3">The sequence shown here is derived from an EMBL/GenBank/DDBJ whole genome shotgun (WGS) entry which is preliminary data.</text>
</comment>
<dbReference type="AlphaFoldDB" id="A0A2A7MDL1"/>
<dbReference type="STRING" id="137838.GCA_001458595_01211"/>
<keyword evidence="4" id="KW-1185">Reference proteome</keyword>
<feature type="transmembrane region" description="Helical" evidence="1">
    <location>
        <begin position="86"/>
        <end position="106"/>
    </location>
</feature>
<keyword evidence="1" id="KW-1133">Transmembrane helix</keyword>
<dbReference type="RefSeq" id="WP_058294099.1">
    <property type="nucleotide sequence ID" value="NZ_CAKJVD010000011.1"/>
</dbReference>
<evidence type="ECO:0000256" key="1">
    <source>
        <dbReference type="SAM" id="Phobius"/>
    </source>
</evidence>
<dbReference type="OrthoDB" id="1097929at2"/>